<evidence type="ECO:0008006" key="4">
    <source>
        <dbReference type="Google" id="ProtNLM"/>
    </source>
</evidence>
<proteinExistence type="predicted"/>
<reference evidence="2" key="1">
    <citation type="submission" date="2018-07" db="EMBL/GenBank/DDBJ databases">
        <title>Genome assembly of strain Ka43.</title>
        <authorList>
            <person name="Kukolya J."/>
            <person name="Nagy I."/>
            <person name="Horvath B."/>
            <person name="Toth A."/>
        </authorList>
    </citation>
    <scope>NUCLEOTIDE SEQUENCE</scope>
    <source>
        <strain evidence="2">KB43</strain>
    </source>
</reference>
<evidence type="ECO:0000313" key="2">
    <source>
        <dbReference type="EMBL" id="MBE8715755.1"/>
    </source>
</evidence>
<feature type="signal peptide" evidence="1">
    <location>
        <begin position="1"/>
        <end position="24"/>
    </location>
</feature>
<dbReference type="RefSeq" id="WP_193906350.1">
    <property type="nucleotide sequence ID" value="NZ_PRDL01000001.1"/>
</dbReference>
<dbReference type="Proteomes" id="UP000652567">
    <property type="component" value="Unassembled WGS sequence"/>
</dbReference>
<organism evidence="2 3">
    <name type="scientific">Cellvibrio polysaccharolyticus</name>
    <dbReference type="NCBI Taxonomy" id="2082724"/>
    <lineage>
        <taxon>Bacteria</taxon>
        <taxon>Pseudomonadati</taxon>
        <taxon>Pseudomonadota</taxon>
        <taxon>Gammaproteobacteria</taxon>
        <taxon>Cellvibrionales</taxon>
        <taxon>Cellvibrionaceae</taxon>
        <taxon>Cellvibrio</taxon>
    </lineage>
</organism>
<keyword evidence="3" id="KW-1185">Reference proteome</keyword>
<name>A0A928YSX2_9GAMM</name>
<evidence type="ECO:0000313" key="3">
    <source>
        <dbReference type="Proteomes" id="UP000652567"/>
    </source>
</evidence>
<comment type="caution">
    <text evidence="2">The sequence shown here is derived from an EMBL/GenBank/DDBJ whole genome shotgun (WGS) entry which is preliminary data.</text>
</comment>
<dbReference type="AlphaFoldDB" id="A0A928YSX2"/>
<evidence type="ECO:0000256" key="1">
    <source>
        <dbReference type="SAM" id="SignalP"/>
    </source>
</evidence>
<gene>
    <name evidence="2" type="ORF">C4F51_00965</name>
</gene>
<feature type="chain" id="PRO_5036806278" description="Surface antigen domain-containing protein" evidence="1">
    <location>
        <begin position="25"/>
        <end position="210"/>
    </location>
</feature>
<protein>
    <recommendedName>
        <fullName evidence="4">Surface antigen domain-containing protein</fullName>
    </recommendedName>
</protein>
<accession>A0A928YSX2</accession>
<dbReference type="EMBL" id="PRDL01000001">
    <property type="protein sequence ID" value="MBE8715755.1"/>
    <property type="molecule type" value="Genomic_DNA"/>
</dbReference>
<sequence>MDKRASLRRWLLPVLCSLALPVSASNFGFLKDSLMSDLSGKDIDSLQAEIANILETTPDKEIVRWQAPDSKVTVKILPKLSYSEAGLPCRRTLLNFSAPKKHAETYGFTICKNAASKWQVADSRLQALRDDDIKLIELHALQALESGEAGVPVTWFNPGSKVNGTVVLLDGAAGNCKNIAISLFDSKGVSLEGQYRLCKTDKGWQREAVK</sequence>
<keyword evidence="1" id="KW-0732">Signal</keyword>